<name>A0A6J4H1B9_9PSEU</name>
<reference evidence="2" key="1">
    <citation type="submission" date="2020-02" db="EMBL/GenBank/DDBJ databases">
        <authorList>
            <person name="Meier V. D."/>
        </authorList>
    </citation>
    <scope>NUCLEOTIDE SEQUENCE</scope>
    <source>
        <strain evidence="2">AVDCRST_MAG54</strain>
    </source>
</reference>
<proteinExistence type="predicted"/>
<dbReference type="EMBL" id="CADCTH010000019">
    <property type="protein sequence ID" value="CAA9211478.1"/>
    <property type="molecule type" value="Genomic_DNA"/>
</dbReference>
<feature type="compositionally biased region" description="Low complexity" evidence="1">
    <location>
        <begin position="47"/>
        <end position="82"/>
    </location>
</feature>
<gene>
    <name evidence="2" type="ORF">AVDCRST_MAG54-119</name>
</gene>
<dbReference type="AlphaFoldDB" id="A0A6J4H1B9"/>
<feature type="compositionally biased region" description="Basic residues" evidence="1">
    <location>
        <begin position="100"/>
        <end position="115"/>
    </location>
</feature>
<feature type="compositionally biased region" description="Low complexity" evidence="1">
    <location>
        <begin position="118"/>
        <end position="128"/>
    </location>
</feature>
<feature type="region of interest" description="Disordered" evidence="1">
    <location>
        <begin position="1"/>
        <end position="20"/>
    </location>
</feature>
<protein>
    <submittedName>
        <fullName evidence="2">Uncharacterized protein</fullName>
    </submittedName>
</protein>
<accession>A0A6J4H1B9</accession>
<feature type="non-terminal residue" evidence="2">
    <location>
        <position position="1"/>
    </location>
</feature>
<feature type="non-terminal residue" evidence="2">
    <location>
        <position position="161"/>
    </location>
</feature>
<organism evidence="2">
    <name type="scientific">uncultured Actinomycetospora sp</name>
    <dbReference type="NCBI Taxonomy" id="1135996"/>
    <lineage>
        <taxon>Bacteria</taxon>
        <taxon>Bacillati</taxon>
        <taxon>Actinomycetota</taxon>
        <taxon>Actinomycetes</taxon>
        <taxon>Pseudonocardiales</taxon>
        <taxon>Pseudonocardiaceae</taxon>
        <taxon>Actinomycetospora</taxon>
        <taxon>environmental samples</taxon>
    </lineage>
</organism>
<feature type="compositionally biased region" description="Basic residues" evidence="1">
    <location>
        <begin position="133"/>
        <end position="146"/>
    </location>
</feature>
<sequence>ERRERGVRRAHRGRARPLRRVRVEALGAAVRPAARHRRHRPGEPRAGRAVGAPVARGRPAGVPLHGRAGAQPAALPAGGAHPVDARAGQHPPADLARQRAAPRRRRAPRHPRPGRRAGGAAPARSGRAAAERRHPRGGVGPRRRRSAPCAGGPAAHAVDVV</sequence>
<evidence type="ECO:0000256" key="1">
    <source>
        <dbReference type="SAM" id="MobiDB-lite"/>
    </source>
</evidence>
<feature type="region of interest" description="Disordered" evidence="1">
    <location>
        <begin position="29"/>
        <end position="161"/>
    </location>
</feature>
<evidence type="ECO:0000313" key="2">
    <source>
        <dbReference type="EMBL" id="CAA9211478.1"/>
    </source>
</evidence>